<evidence type="ECO:0000313" key="1">
    <source>
        <dbReference type="EMBL" id="MFC7319016.1"/>
    </source>
</evidence>
<accession>A0ABD6AFS9</accession>
<protein>
    <submittedName>
        <fullName evidence="1">Uncharacterized protein</fullName>
    </submittedName>
</protein>
<dbReference type="Proteomes" id="UP001596547">
    <property type="component" value="Unassembled WGS sequence"/>
</dbReference>
<keyword evidence="2" id="KW-1185">Reference proteome</keyword>
<gene>
    <name evidence="1" type="ORF">ACFQPE_19780</name>
</gene>
<proteinExistence type="predicted"/>
<comment type="caution">
    <text evidence="1">The sequence shown here is derived from an EMBL/GenBank/DDBJ whole genome shotgun (WGS) entry which is preliminary data.</text>
</comment>
<evidence type="ECO:0000313" key="2">
    <source>
        <dbReference type="Proteomes" id="UP001596547"/>
    </source>
</evidence>
<dbReference type="EMBL" id="JBHTBF010000003">
    <property type="protein sequence ID" value="MFC7319016.1"/>
    <property type="molecule type" value="Genomic_DNA"/>
</dbReference>
<dbReference type="AlphaFoldDB" id="A0ABD6AFS9"/>
<name>A0ABD6AFS9_9EURY</name>
<organism evidence="1 2">
    <name type="scientific">Halomarina halobia</name>
    <dbReference type="NCBI Taxonomy" id="3033386"/>
    <lineage>
        <taxon>Archaea</taxon>
        <taxon>Methanobacteriati</taxon>
        <taxon>Methanobacteriota</taxon>
        <taxon>Stenosarchaea group</taxon>
        <taxon>Halobacteria</taxon>
        <taxon>Halobacteriales</taxon>
        <taxon>Natronomonadaceae</taxon>
        <taxon>Halomarina</taxon>
    </lineage>
</organism>
<reference evidence="1 2" key="1">
    <citation type="journal article" date="2019" name="Int. J. Syst. Evol. Microbiol.">
        <title>The Global Catalogue of Microorganisms (GCM) 10K type strain sequencing project: providing services to taxonomists for standard genome sequencing and annotation.</title>
        <authorList>
            <consortium name="The Broad Institute Genomics Platform"/>
            <consortium name="The Broad Institute Genome Sequencing Center for Infectious Disease"/>
            <person name="Wu L."/>
            <person name="Ma J."/>
        </authorList>
    </citation>
    <scope>NUCLEOTIDE SEQUENCE [LARGE SCALE GENOMIC DNA]</scope>
    <source>
        <strain evidence="1 2">PSR21</strain>
    </source>
</reference>
<dbReference type="GeneID" id="79317797"/>
<sequence length="63" mass="7107">MSRPATAFESVEAAHSAFLEHVRGMYTVHTAGLEIDGEPQSVQQQLEERATAFFDHQLVEIYE</sequence>
<dbReference type="RefSeq" id="WP_276306147.1">
    <property type="nucleotide sequence ID" value="NZ_CP119993.1"/>
</dbReference>